<dbReference type="PANTHER" id="PTHR38039">
    <property type="entry name" value="TOXIN YOEB"/>
    <property type="match status" value="1"/>
</dbReference>
<reference evidence="7 8" key="1">
    <citation type="journal article" date="2021" name="Sci. Rep.">
        <title>The distribution of antibiotic resistance genes in chicken gut microbiota commensals.</title>
        <authorList>
            <person name="Juricova H."/>
            <person name="Matiasovicova J."/>
            <person name="Kubasova T."/>
            <person name="Cejkova D."/>
            <person name="Rychlik I."/>
        </authorList>
    </citation>
    <scope>NUCLEOTIDE SEQUENCE [LARGE SCALE GENOMIC DNA]</scope>
    <source>
        <strain evidence="7 8">An801</strain>
    </source>
</reference>
<dbReference type="Pfam" id="PF06769">
    <property type="entry name" value="YoeB_toxin"/>
    <property type="match status" value="1"/>
</dbReference>
<keyword evidence="3" id="KW-0540">Nuclease</keyword>
<dbReference type="SUPFAM" id="SSF143011">
    <property type="entry name" value="RelE-like"/>
    <property type="match status" value="1"/>
</dbReference>
<dbReference type="Gene3D" id="3.30.2310.20">
    <property type="entry name" value="RelE-like"/>
    <property type="match status" value="1"/>
</dbReference>
<dbReference type="PANTHER" id="PTHR38039:SF1">
    <property type="entry name" value="TOXIN YOEB"/>
    <property type="match status" value="1"/>
</dbReference>
<keyword evidence="5" id="KW-0378">Hydrolase</keyword>
<evidence type="ECO:0000256" key="2">
    <source>
        <dbReference type="ARBA" id="ARBA00022649"/>
    </source>
</evidence>
<dbReference type="InterPro" id="IPR035093">
    <property type="entry name" value="RelE/ParE_toxin_dom_sf"/>
</dbReference>
<gene>
    <name evidence="7" type="ORF">H6A31_07355</name>
</gene>
<keyword evidence="8" id="KW-1185">Reference proteome</keyword>
<protein>
    <recommendedName>
        <fullName evidence="6">Putative mRNA interferase YoeB</fullName>
    </recommendedName>
</protein>
<name>A0ABS2EUY4_9BACE</name>
<evidence type="ECO:0000256" key="4">
    <source>
        <dbReference type="ARBA" id="ARBA00022759"/>
    </source>
</evidence>
<keyword evidence="4" id="KW-0255">Endonuclease</keyword>
<dbReference type="RefSeq" id="WP_204475677.1">
    <property type="nucleotide sequence ID" value="NZ_CATVUC010000005.1"/>
</dbReference>
<dbReference type="InterPro" id="IPR009614">
    <property type="entry name" value="YoeB_toxin"/>
</dbReference>
<evidence type="ECO:0000256" key="3">
    <source>
        <dbReference type="ARBA" id="ARBA00022722"/>
    </source>
</evidence>
<dbReference type="NCBIfam" id="TIGR02385">
    <property type="entry name" value="RelE_StbE"/>
    <property type="match status" value="1"/>
</dbReference>
<comment type="caution">
    <text evidence="7">The sequence shown here is derived from an EMBL/GenBank/DDBJ whole genome shotgun (WGS) entry which is preliminary data.</text>
</comment>
<comment type="similarity">
    <text evidence="1">Belongs to the YoeB family.</text>
</comment>
<evidence type="ECO:0000256" key="1">
    <source>
        <dbReference type="ARBA" id="ARBA00008172"/>
    </source>
</evidence>
<dbReference type="Proteomes" id="UP000703295">
    <property type="component" value="Unassembled WGS sequence"/>
</dbReference>
<accession>A0ABS2EUY4</accession>
<evidence type="ECO:0000256" key="5">
    <source>
        <dbReference type="ARBA" id="ARBA00022801"/>
    </source>
</evidence>
<dbReference type="NCBIfam" id="TIGR02116">
    <property type="entry name" value="toxin_Txe_YoeB"/>
    <property type="match status" value="1"/>
</dbReference>
<keyword evidence="2" id="KW-1277">Toxin-antitoxin system</keyword>
<evidence type="ECO:0000313" key="7">
    <source>
        <dbReference type="EMBL" id="MBM6758495.1"/>
    </source>
</evidence>
<proteinExistence type="inferred from homology"/>
<organism evidence="7 8">
    <name type="scientific">Bacteroides mediterraneensis</name>
    <dbReference type="NCBI Taxonomy" id="1841856"/>
    <lineage>
        <taxon>Bacteria</taxon>
        <taxon>Pseudomonadati</taxon>
        <taxon>Bacteroidota</taxon>
        <taxon>Bacteroidia</taxon>
        <taxon>Bacteroidales</taxon>
        <taxon>Bacteroidaceae</taxon>
        <taxon>Bacteroides</taxon>
    </lineage>
</organism>
<dbReference type="EMBL" id="JACJJW010000016">
    <property type="protein sequence ID" value="MBM6758495.1"/>
    <property type="molecule type" value="Genomic_DNA"/>
</dbReference>
<evidence type="ECO:0000256" key="6">
    <source>
        <dbReference type="ARBA" id="ARBA00030388"/>
    </source>
</evidence>
<sequence length="91" mass="10315">MAYTIQLERRAVKDIEELKKSGNKATIEKIKNLLIELAEHPTTGTGQVEALKGNLSGFWSRRIDKFNRLIYTIEEEIVTVIVISAKGHYGK</sequence>
<dbReference type="InterPro" id="IPR007712">
    <property type="entry name" value="RelE/ParE_toxin"/>
</dbReference>
<evidence type="ECO:0000313" key="8">
    <source>
        <dbReference type="Proteomes" id="UP000703295"/>
    </source>
</evidence>